<gene>
    <name evidence="2" type="ORF">HAND00432_LOCUS7699</name>
</gene>
<protein>
    <recommendedName>
        <fullName evidence="3">Abnormal spindle-like microcephaly-associated protein ASH domain-containing protein</fullName>
    </recommendedName>
</protein>
<dbReference type="PANTHER" id="PTHR46500:SF1">
    <property type="entry name" value="CILIA- AND FLAGELLA-ASSOCIATED PROTEIN 221"/>
    <property type="match status" value="1"/>
</dbReference>
<reference evidence="2" key="1">
    <citation type="submission" date="2021-01" db="EMBL/GenBank/DDBJ databases">
        <authorList>
            <person name="Corre E."/>
            <person name="Pelletier E."/>
            <person name="Niang G."/>
            <person name="Scheremetjew M."/>
            <person name="Finn R."/>
            <person name="Kale V."/>
            <person name="Holt S."/>
            <person name="Cochrane G."/>
            <person name="Meng A."/>
            <person name="Brown T."/>
            <person name="Cohen L."/>
        </authorList>
    </citation>
    <scope>NUCLEOTIDE SEQUENCE</scope>
    <source>
        <strain evidence="2">CCMP644</strain>
    </source>
</reference>
<proteinExistence type="predicted"/>
<dbReference type="EMBL" id="HBFX01012927">
    <property type="protein sequence ID" value="CAD8953162.1"/>
    <property type="molecule type" value="Transcribed_RNA"/>
</dbReference>
<name>A0A7S1GXI2_HEMAN</name>
<dbReference type="GO" id="GO:0003341">
    <property type="term" value="P:cilium movement"/>
    <property type="evidence" value="ECO:0007669"/>
    <property type="project" value="InterPro"/>
</dbReference>
<evidence type="ECO:0000313" key="2">
    <source>
        <dbReference type="EMBL" id="CAD8953162.1"/>
    </source>
</evidence>
<dbReference type="PANTHER" id="PTHR46500">
    <property type="entry name" value="CILIA- AND FLAGELLA-ASSOCIATED PROTEIN 221"/>
    <property type="match status" value="1"/>
</dbReference>
<evidence type="ECO:0008006" key="3">
    <source>
        <dbReference type="Google" id="ProtNLM"/>
    </source>
</evidence>
<organism evidence="2">
    <name type="scientific">Hemiselmis andersenii</name>
    <name type="common">Cryptophyte alga</name>
    <dbReference type="NCBI Taxonomy" id="464988"/>
    <lineage>
        <taxon>Eukaryota</taxon>
        <taxon>Cryptophyceae</taxon>
        <taxon>Cryptomonadales</taxon>
        <taxon>Hemiselmidaceae</taxon>
        <taxon>Hemiselmis</taxon>
    </lineage>
</organism>
<dbReference type="GO" id="GO:0097729">
    <property type="term" value="C:9+2 motile cilium"/>
    <property type="evidence" value="ECO:0007669"/>
    <property type="project" value="TreeGrafter"/>
</dbReference>
<sequence length="616" mass="69298">MVLPPPIVPDEGAGYPPEQVLDGAIVAPSDHWIALFPLRREDRRQPPGVDGPGRAAPPPSRHAEMEAEWAYARTKQSEVTRHCGNALIKRMFATLADGWRYFLKDDAADARKLCSSPVPTSSIGPALHVLVLRTTPTPAAHYNSWSFDIEMIVRHCGGVFGGQMHLRDFLAAFAWDDRSFEHAMETTYFWLWDLEQRLAADRRIKEMARRWRQMVKMQRAKGFLRRWKIYEAAKAFDHWGPWARRHAFAKYIKEEGRRKRAADLCRWVFRAFRMSLEASAMERADREQDARLRAPVREFLRCHPFIKTPDQAFLAGVSAPAKVYTIGPPEGLRDIGFVHTDPQSASLTQFVKMHPLKKPHHGGALLAPQHTQPPEIRQKWRAGDGTMRVLRMGDGLTDAQAAQGLGGGGLIKLPSDRDAMLEVEPSVVRFEDFLELGVGMTRTVTMTNVGGTIRRVRVLPAQSPFFTVTCTTTRNRGRLAPGMSATIKVVFTPQEKRSYYDCVVIEAECDRTLNVRARLQLPLHGTPGPELTSPDIPDVGRGALLARNIRPLQRMFRVEQLALSHAEQMRQHLAKDMSEEAEGVPRTEELKEVAAALAELEREIFLGGGEVPARVS</sequence>
<dbReference type="GO" id="GO:0044458">
    <property type="term" value="P:motile cilium assembly"/>
    <property type="evidence" value="ECO:0007669"/>
    <property type="project" value="TreeGrafter"/>
</dbReference>
<dbReference type="AlphaFoldDB" id="A0A7S1GXI2"/>
<evidence type="ECO:0000256" key="1">
    <source>
        <dbReference type="SAM" id="MobiDB-lite"/>
    </source>
</evidence>
<feature type="region of interest" description="Disordered" evidence="1">
    <location>
        <begin position="42"/>
        <end position="62"/>
    </location>
</feature>
<accession>A0A7S1GXI2</accession>
<dbReference type="Pfam" id="PF24771">
    <property type="entry name" value="Ig_CFAP74_1st"/>
    <property type="match status" value="1"/>
</dbReference>
<dbReference type="InterPro" id="IPR013783">
    <property type="entry name" value="Ig-like_fold"/>
</dbReference>
<dbReference type="Gene3D" id="2.60.40.10">
    <property type="entry name" value="Immunoglobulins"/>
    <property type="match status" value="1"/>
</dbReference>
<dbReference type="InterPro" id="IPR029676">
    <property type="entry name" value="CFAP221"/>
</dbReference>